<gene>
    <name evidence="1" type="ORF">S06H3_26127</name>
</gene>
<sequence length="31" mass="3841">MVEDSSYYQEKKELVLNDNITIENIELWNYF</sequence>
<feature type="non-terminal residue" evidence="1">
    <location>
        <position position="31"/>
    </location>
</feature>
<dbReference type="EMBL" id="BARV01015077">
    <property type="protein sequence ID" value="GAI26597.1"/>
    <property type="molecule type" value="Genomic_DNA"/>
</dbReference>
<dbReference type="AlphaFoldDB" id="X1M4S0"/>
<protein>
    <submittedName>
        <fullName evidence="1">Uncharacterized protein</fullName>
    </submittedName>
</protein>
<accession>X1M4S0</accession>
<organism evidence="1">
    <name type="scientific">marine sediment metagenome</name>
    <dbReference type="NCBI Taxonomy" id="412755"/>
    <lineage>
        <taxon>unclassified sequences</taxon>
        <taxon>metagenomes</taxon>
        <taxon>ecological metagenomes</taxon>
    </lineage>
</organism>
<reference evidence="1" key="1">
    <citation type="journal article" date="2014" name="Front. Microbiol.">
        <title>High frequency of phylogenetically diverse reductive dehalogenase-homologous genes in deep subseafloor sedimentary metagenomes.</title>
        <authorList>
            <person name="Kawai M."/>
            <person name="Futagami T."/>
            <person name="Toyoda A."/>
            <person name="Takaki Y."/>
            <person name="Nishi S."/>
            <person name="Hori S."/>
            <person name="Arai W."/>
            <person name="Tsubouchi T."/>
            <person name="Morono Y."/>
            <person name="Uchiyama I."/>
            <person name="Ito T."/>
            <person name="Fujiyama A."/>
            <person name="Inagaki F."/>
            <person name="Takami H."/>
        </authorList>
    </citation>
    <scope>NUCLEOTIDE SEQUENCE</scope>
    <source>
        <strain evidence="1">Expedition CK06-06</strain>
    </source>
</reference>
<evidence type="ECO:0000313" key="1">
    <source>
        <dbReference type="EMBL" id="GAI26597.1"/>
    </source>
</evidence>
<comment type="caution">
    <text evidence="1">The sequence shown here is derived from an EMBL/GenBank/DDBJ whole genome shotgun (WGS) entry which is preliminary data.</text>
</comment>
<name>X1M4S0_9ZZZZ</name>
<proteinExistence type="predicted"/>